<gene>
    <name evidence="7" type="ORF">DEO72_LG2g5176</name>
</gene>
<dbReference type="InterPro" id="IPR036855">
    <property type="entry name" value="Znf_CCCH_sf"/>
</dbReference>
<feature type="compositionally biased region" description="Basic and acidic residues" evidence="5">
    <location>
        <begin position="274"/>
        <end position="291"/>
    </location>
</feature>
<dbReference type="EMBL" id="CP039346">
    <property type="protein sequence ID" value="QCD84818.1"/>
    <property type="molecule type" value="Genomic_DNA"/>
</dbReference>
<evidence type="ECO:0000259" key="6">
    <source>
        <dbReference type="PROSITE" id="PS50103"/>
    </source>
</evidence>
<name>A0A4D6L8G3_VIGUN</name>
<keyword evidence="8" id="KW-1185">Reference proteome</keyword>
<feature type="compositionally biased region" description="Polar residues" evidence="5">
    <location>
        <begin position="22"/>
        <end position="33"/>
    </location>
</feature>
<feature type="domain" description="C3H1-type" evidence="6">
    <location>
        <begin position="132"/>
        <end position="159"/>
    </location>
</feature>
<evidence type="ECO:0000256" key="5">
    <source>
        <dbReference type="SAM" id="MobiDB-lite"/>
    </source>
</evidence>
<dbReference type="PANTHER" id="PTHR36886:SF8">
    <property type="entry name" value="ZINC FINGER CCCH DOMAIN-CONTAINING PROTEIN 38"/>
    <property type="match status" value="1"/>
</dbReference>
<evidence type="ECO:0000313" key="7">
    <source>
        <dbReference type="EMBL" id="QCD84818.1"/>
    </source>
</evidence>
<keyword evidence="3 4" id="KW-0862">Zinc</keyword>
<feature type="compositionally biased region" description="Polar residues" evidence="5">
    <location>
        <begin position="1"/>
        <end position="12"/>
    </location>
</feature>
<dbReference type="Gene3D" id="4.10.1000.10">
    <property type="entry name" value="Zinc finger, CCCH-type"/>
    <property type="match status" value="2"/>
</dbReference>
<evidence type="ECO:0000256" key="3">
    <source>
        <dbReference type="ARBA" id="ARBA00022833"/>
    </source>
</evidence>
<evidence type="ECO:0000256" key="1">
    <source>
        <dbReference type="ARBA" id="ARBA00022723"/>
    </source>
</evidence>
<feature type="region of interest" description="Disordered" evidence="5">
    <location>
        <begin position="570"/>
        <end position="627"/>
    </location>
</feature>
<protein>
    <recommendedName>
        <fullName evidence="6">C3H1-type domain-containing protein</fullName>
    </recommendedName>
</protein>
<organism evidence="7 8">
    <name type="scientific">Vigna unguiculata</name>
    <name type="common">Cowpea</name>
    <dbReference type="NCBI Taxonomy" id="3917"/>
    <lineage>
        <taxon>Eukaryota</taxon>
        <taxon>Viridiplantae</taxon>
        <taxon>Streptophyta</taxon>
        <taxon>Embryophyta</taxon>
        <taxon>Tracheophyta</taxon>
        <taxon>Spermatophyta</taxon>
        <taxon>Magnoliopsida</taxon>
        <taxon>eudicotyledons</taxon>
        <taxon>Gunneridae</taxon>
        <taxon>Pentapetalae</taxon>
        <taxon>rosids</taxon>
        <taxon>fabids</taxon>
        <taxon>Fabales</taxon>
        <taxon>Fabaceae</taxon>
        <taxon>Papilionoideae</taxon>
        <taxon>50 kb inversion clade</taxon>
        <taxon>NPAAA clade</taxon>
        <taxon>indigoferoid/millettioid clade</taxon>
        <taxon>Phaseoleae</taxon>
        <taxon>Vigna</taxon>
    </lineage>
</organism>
<dbReference type="SUPFAM" id="SSF90229">
    <property type="entry name" value="CCCH zinc finger"/>
    <property type="match status" value="1"/>
</dbReference>
<dbReference type="PROSITE" id="PS50103">
    <property type="entry name" value="ZF_C3H1"/>
    <property type="match status" value="2"/>
</dbReference>
<feature type="compositionally biased region" description="Basic residues" evidence="5">
    <location>
        <begin position="109"/>
        <end position="122"/>
    </location>
</feature>
<evidence type="ECO:0000256" key="2">
    <source>
        <dbReference type="ARBA" id="ARBA00022771"/>
    </source>
</evidence>
<dbReference type="InterPro" id="IPR052650">
    <property type="entry name" value="Zinc_finger_CCCH"/>
</dbReference>
<dbReference type="AlphaFoldDB" id="A0A4D6L8G3"/>
<feature type="compositionally biased region" description="Basic and acidic residues" evidence="5">
    <location>
        <begin position="319"/>
        <end position="331"/>
    </location>
</feature>
<feature type="zinc finger region" description="C3H1-type" evidence="4">
    <location>
        <begin position="220"/>
        <end position="247"/>
    </location>
</feature>
<feature type="compositionally biased region" description="Basic and acidic residues" evidence="5">
    <location>
        <begin position="60"/>
        <end position="72"/>
    </location>
</feature>
<dbReference type="InterPro" id="IPR000571">
    <property type="entry name" value="Znf_CCCH"/>
</dbReference>
<feature type="compositionally biased region" description="Basic and acidic residues" evidence="5">
    <location>
        <begin position="34"/>
        <end position="53"/>
    </location>
</feature>
<dbReference type="PANTHER" id="PTHR36886">
    <property type="entry name" value="PROTEIN FRIGIDA-ESSENTIAL 1"/>
    <property type="match status" value="1"/>
</dbReference>
<evidence type="ECO:0000313" key="8">
    <source>
        <dbReference type="Proteomes" id="UP000501690"/>
    </source>
</evidence>
<feature type="region of interest" description="Disordered" evidence="5">
    <location>
        <begin position="1"/>
        <end position="122"/>
    </location>
</feature>
<reference evidence="7 8" key="1">
    <citation type="submission" date="2019-04" db="EMBL/GenBank/DDBJ databases">
        <title>An improved genome assembly and genetic linkage map for asparagus bean, Vigna unguiculata ssp. sesquipedialis.</title>
        <authorList>
            <person name="Xia Q."/>
            <person name="Zhang R."/>
            <person name="Dong Y."/>
        </authorList>
    </citation>
    <scope>NUCLEOTIDE SEQUENCE [LARGE SCALE GENOMIC DNA]</scope>
    <source>
        <tissue evidence="7">Leaf</tissue>
    </source>
</reference>
<dbReference type="SMART" id="SM00356">
    <property type="entry name" value="ZnF_C3H1"/>
    <property type="match status" value="2"/>
</dbReference>
<feature type="domain" description="C3H1-type" evidence="6">
    <location>
        <begin position="220"/>
        <end position="247"/>
    </location>
</feature>
<proteinExistence type="predicted"/>
<evidence type="ECO:0000256" key="4">
    <source>
        <dbReference type="PROSITE-ProRule" id="PRU00723"/>
    </source>
</evidence>
<feature type="compositionally biased region" description="Basic and acidic residues" evidence="5">
    <location>
        <begin position="573"/>
        <end position="614"/>
    </location>
</feature>
<feature type="region of interest" description="Disordered" evidence="5">
    <location>
        <begin position="261"/>
        <end position="365"/>
    </location>
</feature>
<feature type="compositionally biased region" description="Basic and acidic residues" evidence="5">
    <location>
        <begin position="88"/>
        <end position="99"/>
    </location>
</feature>
<dbReference type="InterPro" id="IPR041367">
    <property type="entry name" value="Znf-CCCH_4"/>
</dbReference>
<feature type="compositionally biased region" description="Polar residues" evidence="5">
    <location>
        <begin position="501"/>
        <end position="517"/>
    </location>
</feature>
<feature type="region of interest" description="Disordered" evidence="5">
    <location>
        <begin position="157"/>
        <end position="181"/>
    </location>
</feature>
<dbReference type="Proteomes" id="UP000501690">
    <property type="component" value="Linkage Group LG2"/>
</dbReference>
<keyword evidence="1 4" id="KW-0479">Metal-binding</keyword>
<sequence length="730" mass="80510">MSESGRNTSSKLDSGDAPQFASYGTTSSNNSKSSHLERDDKLDPRMGFSKEESFSGGRGSNKDDIVSKDYRVSDAQNTDGSNKMELSPVKEDLENKDNESPETGCSRLVRSRSRSRSPRRRSRWDSITNDRYEMRAACRNFADGKCRRGSQCLFRHSDNQKSEDSRVSSRRQDGRCRMGASCNENSSKFNEASMDESSREMEIDRRCTGSSLKQSHGRNRTSEIPCKFYAFGNCRYGKHCRFLHDSKALWSPSRDFKDDLLRSSGGDQALDGPKSSDEVSLHGKIIDDTRGLDGSAAGAENKTGIMVDPEPGFNTLPVGDERDHSLDKNTVHGESSFSSDVKETKNDSSNVPTILPGNEKMSHNWNCGVRSPIPIKEEQEQSKQQVAPEQVIHQNVNASHSSSCEEVGQSQVVAPSTVPPSVRTIESVQKQEVFAEKKQTTEANVMDANISQVGSSNARIQNMTTEEQLAQLTSLPAPLLLQILGALLSAASVSLHAKATPLQSNTEGSGNPVSITPTKPGPAVGLPKLRDPRRKFRESMIANEKEVVPTISPSQNIPKHTAEIPSLLSDSGQHLEESKKPAFSEEKLVKSEHSIELPKGENVEDSNEKNKTVAEGKPSSTTCEAEEAKTVKDEKGILAFKFALVEFVKELLNPAWNCGKIKKEDYKAIVKKVADKVIDTVQPPHIPQTKEQIDSYLSLSKSKIDKLVQVSGYSEDFHHKNEELYILSSI</sequence>
<dbReference type="Pfam" id="PF18044">
    <property type="entry name" value="zf-CCCH_4"/>
    <property type="match status" value="1"/>
</dbReference>
<feature type="zinc finger region" description="C3H1-type" evidence="4">
    <location>
        <begin position="132"/>
        <end position="159"/>
    </location>
</feature>
<feature type="compositionally biased region" description="Basic and acidic residues" evidence="5">
    <location>
        <begin position="157"/>
        <end position="176"/>
    </location>
</feature>
<dbReference type="GO" id="GO:0008270">
    <property type="term" value="F:zinc ion binding"/>
    <property type="evidence" value="ECO:0007669"/>
    <property type="project" value="UniProtKB-KW"/>
</dbReference>
<feature type="region of interest" description="Disordered" evidence="5">
    <location>
        <begin position="501"/>
        <end position="531"/>
    </location>
</feature>
<accession>A0A4D6L8G3</accession>
<keyword evidence="2 4" id="KW-0863">Zinc-finger</keyword>